<keyword evidence="1" id="KW-0378">Hydrolase</keyword>
<reference evidence="3 4" key="1">
    <citation type="submission" date="2024-11" db="EMBL/GenBank/DDBJ databases">
        <title>Chromosome-level genome assembly of Eucalyptus globulus Labill. provides insights into its genome evolution.</title>
        <authorList>
            <person name="Li X."/>
        </authorList>
    </citation>
    <scope>NUCLEOTIDE SEQUENCE [LARGE SCALE GENOMIC DNA]</scope>
    <source>
        <strain evidence="3">CL2024</strain>
        <tissue evidence="3">Fresh tender leaves</tissue>
    </source>
</reference>
<gene>
    <name evidence="3" type="ORF">ACJRO7_032315</name>
</gene>
<evidence type="ECO:0000313" key="3">
    <source>
        <dbReference type="EMBL" id="KAL3727558.1"/>
    </source>
</evidence>
<dbReference type="Proteomes" id="UP001634007">
    <property type="component" value="Unassembled WGS sequence"/>
</dbReference>
<evidence type="ECO:0000259" key="2">
    <source>
        <dbReference type="Pfam" id="PF01764"/>
    </source>
</evidence>
<dbReference type="Gene3D" id="3.40.50.1820">
    <property type="entry name" value="alpha/beta hydrolase"/>
    <property type="match status" value="1"/>
</dbReference>
<dbReference type="InterPro" id="IPR002921">
    <property type="entry name" value="Fungal_lipase-type"/>
</dbReference>
<sequence>SSWIYCAYHIMTTQLGTMDSVKRAEDLYGDFHVMVTGHSREGAMASFWGLDL</sequence>
<dbReference type="EMBL" id="JBJKBG010000008">
    <property type="protein sequence ID" value="KAL3727558.1"/>
    <property type="molecule type" value="Genomic_DNA"/>
</dbReference>
<dbReference type="Pfam" id="PF01764">
    <property type="entry name" value="Lipase_3"/>
    <property type="match status" value="1"/>
</dbReference>
<comment type="caution">
    <text evidence="3">The sequence shown here is derived from an EMBL/GenBank/DDBJ whole genome shotgun (WGS) entry which is preliminary data.</text>
</comment>
<feature type="non-terminal residue" evidence="3">
    <location>
        <position position="1"/>
    </location>
</feature>
<evidence type="ECO:0000256" key="1">
    <source>
        <dbReference type="ARBA" id="ARBA00022801"/>
    </source>
</evidence>
<feature type="non-terminal residue" evidence="3">
    <location>
        <position position="52"/>
    </location>
</feature>
<dbReference type="AlphaFoldDB" id="A0ABD3JJG9"/>
<organism evidence="3 4">
    <name type="scientific">Eucalyptus globulus</name>
    <name type="common">Tasmanian blue gum</name>
    <dbReference type="NCBI Taxonomy" id="34317"/>
    <lineage>
        <taxon>Eukaryota</taxon>
        <taxon>Viridiplantae</taxon>
        <taxon>Streptophyta</taxon>
        <taxon>Embryophyta</taxon>
        <taxon>Tracheophyta</taxon>
        <taxon>Spermatophyta</taxon>
        <taxon>Magnoliopsida</taxon>
        <taxon>eudicotyledons</taxon>
        <taxon>Gunneridae</taxon>
        <taxon>Pentapetalae</taxon>
        <taxon>rosids</taxon>
        <taxon>malvids</taxon>
        <taxon>Myrtales</taxon>
        <taxon>Myrtaceae</taxon>
        <taxon>Myrtoideae</taxon>
        <taxon>Eucalypteae</taxon>
        <taxon>Eucalyptus</taxon>
    </lineage>
</organism>
<feature type="domain" description="Fungal lipase-type" evidence="2">
    <location>
        <begin position="6"/>
        <end position="52"/>
    </location>
</feature>
<accession>A0ABD3JJG9</accession>
<evidence type="ECO:0000313" key="4">
    <source>
        <dbReference type="Proteomes" id="UP001634007"/>
    </source>
</evidence>
<dbReference type="InterPro" id="IPR029058">
    <property type="entry name" value="AB_hydrolase_fold"/>
</dbReference>
<keyword evidence="4" id="KW-1185">Reference proteome</keyword>
<proteinExistence type="predicted"/>
<protein>
    <recommendedName>
        <fullName evidence="2">Fungal lipase-type domain-containing protein</fullName>
    </recommendedName>
</protein>
<name>A0ABD3JJG9_EUCGL</name>
<dbReference type="GO" id="GO:0016787">
    <property type="term" value="F:hydrolase activity"/>
    <property type="evidence" value="ECO:0007669"/>
    <property type="project" value="UniProtKB-KW"/>
</dbReference>